<dbReference type="PANTHER" id="PTHR12526">
    <property type="entry name" value="GLYCOSYLTRANSFERASE"/>
    <property type="match status" value="1"/>
</dbReference>
<dbReference type="OrthoDB" id="9794575at2"/>
<dbReference type="Pfam" id="PF13692">
    <property type="entry name" value="Glyco_trans_1_4"/>
    <property type="match status" value="1"/>
</dbReference>
<comment type="caution">
    <text evidence="1">The sequence shown here is derived from an EMBL/GenBank/DDBJ whole genome shotgun (WGS) entry which is preliminary data.</text>
</comment>
<evidence type="ECO:0000313" key="2">
    <source>
        <dbReference type="Proteomes" id="UP000095255"/>
    </source>
</evidence>
<dbReference type="SUPFAM" id="SSF53756">
    <property type="entry name" value="UDP-Glycosyltransferase/glycogen phosphorylase"/>
    <property type="match status" value="1"/>
</dbReference>
<dbReference type="STRING" id="1390249.BHU72_05105"/>
<organism evidence="1 2">
    <name type="scientific">Desulfuribacillus stibiiarsenatis</name>
    <dbReference type="NCBI Taxonomy" id="1390249"/>
    <lineage>
        <taxon>Bacteria</taxon>
        <taxon>Bacillati</taxon>
        <taxon>Bacillota</taxon>
        <taxon>Desulfuribacillia</taxon>
        <taxon>Desulfuribacillales</taxon>
        <taxon>Desulfuribacillaceae</taxon>
        <taxon>Desulfuribacillus</taxon>
    </lineage>
</organism>
<dbReference type="PANTHER" id="PTHR12526:SF638">
    <property type="entry name" value="SPORE COAT PROTEIN SA"/>
    <property type="match status" value="1"/>
</dbReference>
<dbReference type="Gene3D" id="3.40.50.2000">
    <property type="entry name" value="Glycogen Phosphorylase B"/>
    <property type="match status" value="2"/>
</dbReference>
<keyword evidence="2" id="KW-1185">Reference proteome</keyword>
<protein>
    <recommendedName>
        <fullName evidence="3">Glycosyltransferase subfamily 4-like N-terminal domain-containing protein</fullName>
    </recommendedName>
</protein>
<sequence length="493" mass="55702">MQQGSKKKVLIISYLFPPIGGGGVQRALKMAKYLRDYGWEPHVLTVTEDVYFASKDFSLLDELPEGIYIHRAQQWDPLGKMQPVPSTKPAGTSTKQAAVVSGNQNQRNKNEVTQTTSWKRRIINTIKPILKGIKNRVLIPDDQILWYKHAVEVGTSVVKEHNIQAIFSTSGPNTNHLVALSIKNQTSIPWIADFRDPWTDNMHRSGIWWREKLESILERKVVKNADCIMTVTESFLRGFEKKYRTLIQSGAVVHNGYDISDYKQLPSDHLSSSEVTNPKNSVKDYPTKEIDRVESKKEKMKLAYTGIFYNKRNPRLLLRTLQELIHKGDIDANHIELHFAGIFDYPGQSANWDAVVSAGLQNQVVLHGQLPHKKALSLLANSDLLLLIADTDENAGAYIPGKLFEYIAIGKPIFALSHQGESADIISSLGNGVVINPTDLAAMKLSLVQMYQHWLKTGQALTMPTDIFNRTKKYQRHEQARMLAEKLDILVEK</sequence>
<dbReference type="GO" id="GO:0016757">
    <property type="term" value="F:glycosyltransferase activity"/>
    <property type="evidence" value="ECO:0007669"/>
    <property type="project" value="TreeGrafter"/>
</dbReference>
<evidence type="ECO:0008006" key="3">
    <source>
        <dbReference type="Google" id="ProtNLM"/>
    </source>
</evidence>
<reference evidence="1 2" key="1">
    <citation type="submission" date="2016-09" db="EMBL/GenBank/DDBJ databases">
        <title>Desulfuribacillus arsenicus sp. nov., an obligately anaerobic, dissimilatory arsenic- and antimonate-reducing bacterium isolated from anoxic sediments.</title>
        <authorList>
            <person name="Abin C.A."/>
            <person name="Hollibaugh J.T."/>
        </authorList>
    </citation>
    <scope>NUCLEOTIDE SEQUENCE [LARGE SCALE GENOMIC DNA]</scope>
    <source>
        <strain evidence="1 2">MLFW-2</strain>
    </source>
</reference>
<gene>
    <name evidence="1" type="ORF">BHU72_05105</name>
</gene>
<accession>A0A1E5L5S5</accession>
<name>A0A1E5L5S5_9FIRM</name>
<dbReference type="RefSeq" id="WP_069702293.1">
    <property type="nucleotide sequence ID" value="NZ_MJAT01000022.1"/>
</dbReference>
<dbReference type="EMBL" id="MJAT01000022">
    <property type="protein sequence ID" value="OEH85466.1"/>
    <property type="molecule type" value="Genomic_DNA"/>
</dbReference>
<dbReference type="AlphaFoldDB" id="A0A1E5L5S5"/>
<dbReference type="Proteomes" id="UP000095255">
    <property type="component" value="Unassembled WGS sequence"/>
</dbReference>
<evidence type="ECO:0000313" key="1">
    <source>
        <dbReference type="EMBL" id="OEH85466.1"/>
    </source>
</evidence>
<proteinExistence type="predicted"/>